<dbReference type="AlphaFoldDB" id="A0A516V271"/>
<name>A0A516V271_9GAMM</name>
<comment type="pathway">
    <text evidence="1 11">Lipid metabolism; fatty acid biosynthesis.</text>
</comment>
<evidence type="ECO:0000256" key="5">
    <source>
        <dbReference type="ARBA" id="ARBA00022516"/>
    </source>
</evidence>
<evidence type="ECO:0000313" key="15">
    <source>
        <dbReference type="EMBL" id="QDQ72617.1"/>
    </source>
</evidence>
<evidence type="ECO:0000256" key="11">
    <source>
        <dbReference type="PIRNR" id="PIRNR000447"/>
    </source>
</evidence>
<protein>
    <recommendedName>
        <fullName evidence="4 11">3-oxoacyl-[acyl-carrier-protein] synthase 2</fullName>
        <ecNumber evidence="3 11">2.3.1.179</ecNumber>
    </recommendedName>
</protein>
<keyword evidence="9 11" id="KW-0275">Fatty acid biosynthesis</keyword>
<evidence type="ECO:0000256" key="13">
    <source>
        <dbReference type="RuleBase" id="RU003694"/>
    </source>
</evidence>
<dbReference type="InterPro" id="IPR018201">
    <property type="entry name" value="Ketoacyl_synth_AS"/>
</dbReference>
<keyword evidence="16" id="KW-1185">Reference proteome</keyword>
<dbReference type="InterPro" id="IPR014030">
    <property type="entry name" value="Ketoacyl_synth_N"/>
</dbReference>
<comment type="catalytic activity">
    <reaction evidence="11">
        <text>a fatty acyl-[ACP] + malonyl-[ACP] + H(+) = a 3-oxoacyl-[ACP] + holo-[ACP] + CO2</text>
        <dbReference type="Rhea" id="RHEA:22836"/>
        <dbReference type="Rhea" id="RHEA-COMP:9623"/>
        <dbReference type="Rhea" id="RHEA-COMP:9685"/>
        <dbReference type="Rhea" id="RHEA-COMP:9916"/>
        <dbReference type="Rhea" id="RHEA-COMP:14125"/>
        <dbReference type="ChEBI" id="CHEBI:15378"/>
        <dbReference type="ChEBI" id="CHEBI:16526"/>
        <dbReference type="ChEBI" id="CHEBI:64479"/>
        <dbReference type="ChEBI" id="CHEBI:78449"/>
        <dbReference type="ChEBI" id="CHEBI:78776"/>
        <dbReference type="ChEBI" id="CHEBI:138651"/>
    </reaction>
</comment>
<keyword evidence="6 11" id="KW-0808">Transferase</keyword>
<gene>
    <name evidence="15" type="primary">fabF</name>
    <name evidence="15" type="ORF">FNZ56_01355</name>
</gene>
<evidence type="ECO:0000256" key="12">
    <source>
        <dbReference type="PIRSR" id="PIRSR000447-1"/>
    </source>
</evidence>
<sequence length="412" mass="42714">MSKRRVVVTGLGIVSPLGNDLATSWDGIVNGRSGIGPITHFDVSAFPTRIAGEVKDFDPATWIAPKDIKKMDPFVHYGVAAALMSIADSGIAIEGEAAERIGVAIGAGIGGLNGIEETTLKYAAGGPRKISPFYVPSTIINMIAGQVSIMTGAKGPNIAAVTACTTATHNIGLAMRMIQYGEAEAMVAGGAEYATTPTSLGGFCAMKALSTRNDDPTRASRPWDKDRDGFVMGDGAGILVLEEYERAKARGARIYCELAGFGMSGDAYHMTAPSENGDGAARCMINAIRDAGIDAAQVGYINAHGTSTPAGDLAETMAMKRAMGDAAKSVMVSSTKSMTGHLLGAAGGVEAVFSAMSLHTGIIPPTINLDHPSEGCDLDYVPHTAREKQVEIAMSNSFGFGGTNGTLVFKRA</sequence>
<comment type="similarity">
    <text evidence="2 11 13">Belongs to the thiolase-like superfamily. Beta-ketoacyl-ACP synthases family.</text>
</comment>
<proteinExistence type="inferred from homology"/>
<dbReference type="RefSeq" id="WP_143878132.1">
    <property type="nucleotide sequence ID" value="NZ_BAABLZ010000002.1"/>
</dbReference>
<dbReference type="GO" id="GO:0005829">
    <property type="term" value="C:cytosol"/>
    <property type="evidence" value="ECO:0007669"/>
    <property type="project" value="TreeGrafter"/>
</dbReference>
<evidence type="ECO:0000256" key="7">
    <source>
        <dbReference type="ARBA" id="ARBA00022832"/>
    </source>
</evidence>
<evidence type="ECO:0000256" key="2">
    <source>
        <dbReference type="ARBA" id="ARBA00008467"/>
    </source>
</evidence>
<organism evidence="15 16">
    <name type="scientific">Pseudoluteimonas lycopersici</name>
    <dbReference type="NCBI Taxonomy" id="1324796"/>
    <lineage>
        <taxon>Bacteria</taxon>
        <taxon>Pseudomonadati</taxon>
        <taxon>Pseudomonadota</taxon>
        <taxon>Gammaproteobacteria</taxon>
        <taxon>Lysobacterales</taxon>
        <taxon>Lysobacteraceae</taxon>
        <taxon>Pseudoluteimonas</taxon>
    </lineage>
</organism>
<dbReference type="InterPro" id="IPR014031">
    <property type="entry name" value="Ketoacyl_synth_C"/>
</dbReference>
<dbReference type="InterPro" id="IPR016039">
    <property type="entry name" value="Thiolase-like"/>
</dbReference>
<dbReference type="GO" id="GO:0006633">
    <property type="term" value="P:fatty acid biosynthetic process"/>
    <property type="evidence" value="ECO:0007669"/>
    <property type="project" value="UniProtKB-UniRule"/>
</dbReference>
<dbReference type="PANTHER" id="PTHR11712">
    <property type="entry name" value="POLYKETIDE SYNTHASE-RELATED"/>
    <property type="match status" value="1"/>
</dbReference>
<dbReference type="OrthoDB" id="9808669at2"/>
<reference evidence="15 16" key="1">
    <citation type="submission" date="2019-07" db="EMBL/GenBank/DDBJ databases">
        <title>Lysobacter weifangensis sp. nov., isolated from bensulfuron-methyl contaminated farmland soil.</title>
        <authorList>
            <person name="Zhao H."/>
        </authorList>
    </citation>
    <scope>NUCLEOTIDE SEQUENCE [LARGE SCALE GENOMIC DNA]</scope>
    <source>
        <strain evidence="15 16">CC-Bw-6</strain>
    </source>
</reference>
<dbReference type="InterPro" id="IPR000794">
    <property type="entry name" value="Beta-ketoacyl_synthase"/>
</dbReference>
<keyword evidence="8" id="KW-0443">Lipid metabolism</keyword>
<evidence type="ECO:0000256" key="9">
    <source>
        <dbReference type="ARBA" id="ARBA00023160"/>
    </source>
</evidence>
<dbReference type="Pfam" id="PF00109">
    <property type="entry name" value="ketoacyl-synt"/>
    <property type="match status" value="1"/>
</dbReference>
<dbReference type="FunFam" id="3.40.47.10:FF:000009">
    <property type="entry name" value="3-oxoacyl-[acyl-carrier-protein] synthase 2"/>
    <property type="match status" value="1"/>
</dbReference>
<evidence type="ECO:0000256" key="8">
    <source>
        <dbReference type="ARBA" id="ARBA00023098"/>
    </source>
</evidence>
<dbReference type="GO" id="GO:0004315">
    <property type="term" value="F:3-oxoacyl-[acyl-carrier-protein] synthase activity"/>
    <property type="evidence" value="ECO:0007669"/>
    <property type="project" value="UniProtKB-UniRule"/>
</dbReference>
<comment type="function">
    <text evidence="11">Involved in the type II fatty acid elongation cycle. Catalyzes the elongation of a wide range of acyl-ACP by the addition of two carbons from malonyl-ACP to an acyl acceptor. Can efficiently catalyze the conversion of palmitoleoyl-ACP (cis-hexadec-9-enoyl-ACP) to cis-vaccenoyl-ACP (cis-octadec-11-enoyl-ACP), an essential step in the thermal regulation of fatty acid composition.</text>
</comment>
<evidence type="ECO:0000256" key="6">
    <source>
        <dbReference type="ARBA" id="ARBA00022679"/>
    </source>
</evidence>
<feature type="domain" description="Ketosynthase family 3 (KS3)" evidence="14">
    <location>
        <begin position="3"/>
        <end position="411"/>
    </location>
</feature>
<dbReference type="SMART" id="SM00825">
    <property type="entry name" value="PKS_KS"/>
    <property type="match status" value="1"/>
</dbReference>
<dbReference type="SUPFAM" id="SSF53901">
    <property type="entry name" value="Thiolase-like"/>
    <property type="match status" value="2"/>
</dbReference>
<evidence type="ECO:0000256" key="4">
    <source>
        <dbReference type="ARBA" id="ARBA00014657"/>
    </source>
</evidence>
<keyword evidence="5 11" id="KW-0444">Lipid biosynthesis</keyword>
<dbReference type="EMBL" id="CP041742">
    <property type="protein sequence ID" value="QDQ72617.1"/>
    <property type="molecule type" value="Genomic_DNA"/>
</dbReference>
<keyword evidence="10 11" id="KW-0012">Acyltransferase</keyword>
<keyword evidence="7" id="KW-0276">Fatty acid metabolism</keyword>
<dbReference type="PIRSF" id="PIRSF000447">
    <property type="entry name" value="KAS_II"/>
    <property type="match status" value="1"/>
</dbReference>
<evidence type="ECO:0000259" key="14">
    <source>
        <dbReference type="PROSITE" id="PS52004"/>
    </source>
</evidence>
<dbReference type="InterPro" id="IPR020841">
    <property type="entry name" value="PKS_Beta-ketoAc_synthase_dom"/>
</dbReference>
<dbReference type="NCBIfam" id="TIGR03150">
    <property type="entry name" value="fabF"/>
    <property type="match status" value="1"/>
</dbReference>
<dbReference type="UniPathway" id="UPA00094"/>
<dbReference type="InterPro" id="IPR017568">
    <property type="entry name" value="3-oxoacyl-ACP_synth-2"/>
</dbReference>
<accession>A0A516V271</accession>
<dbReference type="NCBIfam" id="NF005589">
    <property type="entry name" value="PRK07314.1"/>
    <property type="match status" value="1"/>
</dbReference>
<dbReference type="Gene3D" id="3.40.47.10">
    <property type="match status" value="1"/>
</dbReference>
<evidence type="ECO:0000313" key="16">
    <source>
        <dbReference type="Proteomes" id="UP000315891"/>
    </source>
</evidence>
<evidence type="ECO:0000256" key="1">
    <source>
        <dbReference type="ARBA" id="ARBA00005194"/>
    </source>
</evidence>
<evidence type="ECO:0000256" key="10">
    <source>
        <dbReference type="ARBA" id="ARBA00023315"/>
    </source>
</evidence>
<evidence type="ECO:0000256" key="3">
    <source>
        <dbReference type="ARBA" id="ARBA00012356"/>
    </source>
</evidence>
<dbReference type="PANTHER" id="PTHR11712:SF336">
    <property type="entry name" value="3-OXOACYL-[ACYL-CARRIER-PROTEIN] SYNTHASE, MITOCHONDRIAL"/>
    <property type="match status" value="1"/>
</dbReference>
<dbReference type="Pfam" id="PF02801">
    <property type="entry name" value="Ketoacyl-synt_C"/>
    <property type="match status" value="1"/>
</dbReference>
<dbReference type="Proteomes" id="UP000315891">
    <property type="component" value="Chromosome"/>
</dbReference>
<dbReference type="EC" id="2.3.1.179" evidence="3 11"/>
<dbReference type="CDD" id="cd00834">
    <property type="entry name" value="KAS_I_II"/>
    <property type="match status" value="1"/>
</dbReference>
<dbReference type="PROSITE" id="PS00606">
    <property type="entry name" value="KS3_1"/>
    <property type="match status" value="1"/>
</dbReference>
<dbReference type="PROSITE" id="PS52004">
    <property type="entry name" value="KS3_2"/>
    <property type="match status" value="1"/>
</dbReference>
<comment type="catalytic activity">
    <reaction evidence="11">
        <text>(9Z)-hexadecenoyl-[ACP] + malonyl-[ACP] + H(+) = 3-oxo-(11Z)-octadecenoyl-[ACP] + holo-[ACP] + CO2</text>
        <dbReference type="Rhea" id="RHEA:55040"/>
        <dbReference type="Rhea" id="RHEA-COMP:9623"/>
        <dbReference type="Rhea" id="RHEA-COMP:9685"/>
        <dbReference type="Rhea" id="RHEA-COMP:10800"/>
        <dbReference type="Rhea" id="RHEA-COMP:14074"/>
        <dbReference type="ChEBI" id="CHEBI:15378"/>
        <dbReference type="ChEBI" id="CHEBI:16526"/>
        <dbReference type="ChEBI" id="CHEBI:64479"/>
        <dbReference type="ChEBI" id="CHEBI:78449"/>
        <dbReference type="ChEBI" id="CHEBI:83989"/>
        <dbReference type="ChEBI" id="CHEBI:138538"/>
        <dbReference type="EC" id="2.3.1.179"/>
    </reaction>
</comment>
<feature type="active site" description="For beta-ketoacyl synthase activity" evidence="12">
    <location>
        <position position="164"/>
    </location>
</feature>